<gene>
    <name evidence="1" type="ordered locus">MAGa6680</name>
</gene>
<dbReference type="KEGG" id="mal:MAGa6680"/>
<reference evidence="2" key="1">
    <citation type="journal article" date="2010" name="BMC Genomics">
        <title>Comparative genomic and proteomic analyses of two Mycoplasma agalactiae strains: clues to the macro- and micro-events that are shaping mycoplasma diversity.</title>
        <authorList>
            <person name="Nouvel L.X."/>
            <person name="Sirand-Pugnet P."/>
            <person name="Marenda M.S."/>
            <person name="Sagne E."/>
            <person name="Barbe V."/>
            <person name="Mangenot S."/>
            <person name="Schenowitz C."/>
            <person name="Jacob D."/>
            <person name="Barre A."/>
            <person name="Claverol S."/>
            <person name="Blanchard A."/>
            <person name="Citti C."/>
        </authorList>
    </citation>
    <scope>NUCLEOTIDE SEQUENCE [LARGE SCALE GENOMIC DNA]</scope>
    <source>
        <strain evidence="2">5632</strain>
    </source>
</reference>
<name>D3VRC4_MYCAA</name>
<dbReference type="EMBL" id="FP671138">
    <property type="protein sequence ID" value="CBH40871.1"/>
    <property type="molecule type" value="Genomic_DNA"/>
</dbReference>
<dbReference type="AlphaFoldDB" id="D3VRC4"/>
<protein>
    <submittedName>
        <fullName evidence="1">Uncharacterized protein</fullName>
    </submittedName>
</protein>
<dbReference type="Proteomes" id="UP000006902">
    <property type="component" value="Chromosome"/>
</dbReference>
<accession>D3VRC4</accession>
<evidence type="ECO:0000313" key="2">
    <source>
        <dbReference type="Proteomes" id="UP000006902"/>
    </source>
</evidence>
<sequence length="118" mass="13994">MRSNCNFDIGKPYFMHKQRWLIETNIRLQKASLDENAIRKHDLKTILGHDLIVQIQMIVYSRILKVINEHGVFKGASIERFLDELWKTYKTYRNGKWTTSVSTKKKEQLLKDLKISIS</sequence>
<organism evidence="1 2">
    <name type="scientific">Mycoplasmopsis agalactiae</name>
    <name type="common">Mycoplasma agalactiae</name>
    <dbReference type="NCBI Taxonomy" id="2110"/>
    <lineage>
        <taxon>Bacteria</taxon>
        <taxon>Bacillati</taxon>
        <taxon>Mycoplasmatota</taxon>
        <taxon>Mycoplasmoidales</taxon>
        <taxon>Metamycoplasmataceae</taxon>
        <taxon>Mycoplasmopsis</taxon>
    </lineage>
</organism>
<proteinExistence type="predicted"/>
<evidence type="ECO:0000313" key="1">
    <source>
        <dbReference type="EMBL" id="CBH40871.1"/>
    </source>
</evidence>